<keyword evidence="2" id="KW-1185">Reference proteome</keyword>
<reference evidence="1 2" key="1">
    <citation type="submission" date="2023-04" db="EMBL/GenBank/DDBJ databases">
        <title>Tenacibaculum tangerinum sp. nov., isolated from sea tidal flat of South Korea.</title>
        <authorList>
            <person name="Lee S.H."/>
            <person name="Kim J.-J."/>
        </authorList>
    </citation>
    <scope>NUCLEOTIDE SEQUENCE [LARGE SCALE GENOMIC DNA]</scope>
    <source>
        <strain evidence="1 2">GRR-S3-23</strain>
    </source>
</reference>
<evidence type="ECO:0000313" key="2">
    <source>
        <dbReference type="Proteomes" id="UP001232001"/>
    </source>
</evidence>
<evidence type="ECO:0000313" key="1">
    <source>
        <dbReference type="EMBL" id="WGH76269.1"/>
    </source>
</evidence>
<name>A0ABY8L4B4_9FLAO</name>
<protein>
    <submittedName>
        <fullName evidence="1">Uncharacterized protein</fullName>
    </submittedName>
</protein>
<organism evidence="1 2">
    <name type="scientific">Tenacibaculum tangerinum</name>
    <dbReference type="NCBI Taxonomy" id="3038772"/>
    <lineage>
        <taxon>Bacteria</taxon>
        <taxon>Pseudomonadati</taxon>
        <taxon>Bacteroidota</taxon>
        <taxon>Flavobacteriia</taxon>
        <taxon>Flavobacteriales</taxon>
        <taxon>Flavobacteriaceae</taxon>
        <taxon>Tenacibaculum</taxon>
    </lineage>
</organism>
<dbReference type="RefSeq" id="WP_279652138.1">
    <property type="nucleotide sequence ID" value="NZ_CP122539.1"/>
</dbReference>
<gene>
    <name evidence="1" type="ORF">P8625_03640</name>
</gene>
<dbReference type="EMBL" id="CP122539">
    <property type="protein sequence ID" value="WGH76269.1"/>
    <property type="molecule type" value="Genomic_DNA"/>
</dbReference>
<proteinExistence type="predicted"/>
<accession>A0ABY8L4B4</accession>
<dbReference type="Proteomes" id="UP001232001">
    <property type="component" value="Chromosome"/>
</dbReference>
<sequence length="107" mass="12627">MTVLLWQYGFLTRYNYLTAKIDSWRDQARIVQVGIPNFNYGVPVISLNEKYGFHQSNTGCIVTKPELRGIDSYNAEIEKYLNKKNGKNWRKKYQAELDYLIKNKLTE</sequence>